<dbReference type="PANTHER" id="PTHR35563:SF2">
    <property type="entry name" value="BARREL METAL-DEPENDENT HYDROLASE, PUTATIVE (AFU_ORTHOLOGUE AFUA_1G16240)-RELATED"/>
    <property type="match status" value="1"/>
</dbReference>
<evidence type="ECO:0000313" key="3">
    <source>
        <dbReference type="Proteomes" id="UP000722989"/>
    </source>
</evidence>
<organism evidence="2 3">
    <name type="scientific">Planosporangium thailandense</name>
    <dbReference type="NCBI Taxonomy" id="765197"/>
    <lineage>
        <taxon>Bacteria</taxon>
        <taxon>Bacillati</taxon>
        <taxon>Actinomycetota</taxon>
        <taxon>Actinomycetes</taxon>
        <taxon>Micromonosporales</taxon>
        <taxon>Micromonosporaceae</taxon>
        <taxon>Planosporangium</taxon>
    </lineage>
</organism>
<dbReference type="RefSeq" id="WP_167927998.1">
    <property type="nucleotide sequence ID" value="NZ_JAATVY010000025.1"/>
</dbReference>
<comment type="caution">
    <text evidence="2">The sequence shown here is derived from an EMBL/GenBank/DDBJ whole genome shotgun (WGS) entry which is preliminary data.</text>
</comment>
<keyword evidence="3" id="KW-1185">Reference proteome</keyword>
<dbReference type="InterPro" id="IPR032466">
    <property type="entry name" value="Metal_Hydrolase"/>
</dbReference>
<dbReference type="InterPro" id="IPR006680">
    <property type="entry name" value="Amidohydro-rel"/>
</dbReference>
<accession>A0ABX0Y6A5</accession>
<name>A0ABX0Y6A5_9ACTN</name>
<evidence type="ECO:0000313" key="2">
    <source>
        <dbReference type="EMBL" id="NJC73090.1"/>
    </source>
</evidence>
<dbReference type="SUPFAM" id="SSF51556">
    <property type="entry name" value="Metallo-dependent hydrolases"/>
    <property type="match status" value="1"/>
</dbReference>
<dbReference type="EMBL" id="JAATVY010000025">
    <property type="protein sequence ID" value="NJC73090.1"/>
    <property type="molecule type" value="Genomic_DNA"/>
</dbReference>
<sequence length="295" mass="31939">MSEISPNCPPPVDNPKRPGLALPAFSCDSHCHVFGPSDIFPFAPERTFTPVDVPRQRLRRLHDFLGFDRAVIVQSACHGTDHAALLDALETSGGRYRGVALVTPTTNPDEIARLDAAGVCGARLNFLPHLGGAPSKETMDAVLRLVRPYGWHISVHVAGTGITDYADFIRTIDVPVVIDHMARVDVRDGLDTEHVASLLALLDTGNVWVKLSGVDRLSARSEGPYESAVVLAALLARHAPDRVVWGTDFPHPNITGSAPDDGVLVDLIAEIAPDEGLRHKLLVTNPAELFRFRQA</sequence>
<evidence type="ECO:0000259" key="1">
    <source>
        <dbReference type="Pfam" id="PF04909"/>
    </source>
</evidence>
<dbReference type="Proteomes" id="UP000722989">
    <property type="component" value="Unassembled WGS sequence"/>
</dbReference>
<feature type="domain" description="Amidohydrolase-related" evidence="1">
    <location>
        <begin position="27"/>
        <end position="292"/>
    </location>
</feature>
<gene>
    <name evidence="2" type="ORF">HC031_25725</name>
</gene>
<dbReference type="Gene3D" id="3.20.20.140">
    <property type="entry name" value="Metal-dependent hydrolases"/>
    <property type="match status" value="1"/>
</dbReference>
<dbReference type="PANTHER" id="PTHR35563">
    <property type="entry name" value="BARREL METAL-DEPENDENT HYDROLASE, PUTATIVE (AFU_ORTHOLOGUE AFUA_1G16240)-RELATED"/>
    <property type="match status" value="1"/>
</dbReference>
<proteinExistence type="predicted"/>
<dbReference type="Pfam" id="PF04909">
    <property type="entry name" value="Amidohydro_2"/>
    <property type="match status" value="1"/>
</dbReference>
<reference evidence="2 3" key="1">
    <citation type="submission" date="2020-03" db="EMBL/GenBank/DDBJ databases">
        <title>WGS of the type strain of Planosporangium spp.</title>
        <authorList>
            <person name="Thawai C."/>
        </authorList>
    </citation>
    <scope>NUCLEOTIDE SEQUENCE [LARGE SCALE GENOMIC DNA]</scope>
    <source>
        <strain evidence="2 3">TBRC 5610</strain>
    </source>
</reference>
<dbReference type="InterPro" id="IPR052358">
    <property type="entry name" value="Aro_Compnd_Degr_Hydrolases"/>
</dbReference>
<protein>
    <submittedName>
        <fullName evidence="2">Amidohydrolase family protein</fullName>
    </submittedName>
</protein>